<dbReference type="RefSeq" id="WP_183634822.1">
    <property type="nucleotide sequence ID" value="NZ_BAABLE010000011.1"/>
</dbReference>
<dbReference type="InterPro" id="IPR006091">
    <property type="entry name" value="Acyl-CoA_Oxase/DH_mid-dom"/>
</dbReference>
<dbReference type="EMBL" id="JACIET010000001">
    <property type="protein sequence ID" value="MBB4013066.1"/>
    <property type="molecule type" value="Genomic_DNA"/>
</dbReference>
<dbReference type="Pfam" id="PF18158">
    <property type="entry name" value="AidB_N"/>
    <property type="match status" value="1"/>
</dbReference>
<feature type="domain" description="Adaptive response protein AidB N-terminal" evidence="8">
    <location>
        <begin position="10"/>
        <end position="165"/>
    </location>
</feature>
<evidence type="ECO:0000259" key="6">
    <source>
        <dbReference type="Pfam" id="PF00441"/>
    </source>
</evidence>
<dbReference type="GO" id="GO:0003995">
    <property type="term" value="F:acyl-CoA dehydrogenase activity"/>
    <property type="evidence" value="ECO:0007669"/>
    <property type="project" value="InterPro"/>
</dbReference>
<dbReference type="SUPFAM" id="SSF47203">
    <property type="entry name" value="Acyl-CoA dehydrogenase C-terminal domain-like"/>
    <property type="match status" value="1"/>
</dbReference>
<dbReference type="Gene3D" id="2.40.110.20">
    <property type="match status" value="1"/>
</dbReference>
<dbReference type="InterPro" id="IPR009100">
    <property type="entry name" value="AcylCoA_DH/oxidase_NM_dom_sf"/>
</dbReference>
<proteinExistence type="inferred from homology"/>
<feature type="domain" description="Acyl-CoA dehydrogenase/oxidase C-terminal" evidence="6">
    <location>
        <begin position="283"/>
        <end position="436"/>
    </location>
</feature>
<evidence type="ECO:0000256" key="2">
    <source>
        <dbReference type="ARBA" id="ARBA00009347"/>
    </source>
</evidence>
<evidence type="ECO:0000256" key="4">
    <source>
        <dbReference type="ARBA" id="ARBA00022827"/>
    </source>
</evidence>
<evidence type="ECO:0000256" key="5">
    <source>
        <dbReference type="RuleBase" id="RU362125"/>
    </source>
</evidence>
<keyword evidence="4 5" id="KW-0274">FAD</keyword>
<dbReference type="InterPro" id="IPR041504">
    <property type="entry name" value="AidB_N"/>
</dbReference>
<dbReference type="Gene3D" id="6.10.250.600">
    <property type="match status" value="1"/>
</dbReference>
<dbReference type="SUPFAM" id="SSF56645">
    <property type="entry name" value="Acyl-CoA dehydrogenase NM domain-like"/>
    <property type="match status" value="1"/>
</dbReference>
<dbReference type="PANTHER" id="PTHR42707:SF3">
    <property type="entry name" value="ACYL-COA DEHYDROGENASE AIDB-RELATED"/>
    <property type="match status" value="1"/>
</dbReference>
<name>A0A840BQG0_9RHOO</name>
<dbReference type="PROSITE" id="PS00072">
    <property type="entry name" value="ACYL_COA_DH_1"/>
    <property type="match status" value="1"/>
</dbReference>
<comment type="caution">
    <text evidence="9">The sequence shown here is derived from an EMBL/GenBank/DDBJ whole genome shotgun (WGS) entry which is preliminary data.</text>
</comment>
<keyword evidence="3 5" id="KW-0285">Flavoprotein</keyword>
<dbReference type="Pfam" id="PF02770">
    <property type="entry name" value="Acyl-CoA_dh_M"/>
    <property type="match status" value="1"/>
</dbReference>
<evidence type="ECO:0000259" key="8">
    <source>
        <dbReference type="Pfam" id="PF18158"/>
    </source>
</evidence>
<comment type="cofactor">
    <cofactor evidence="1 5">
        <name>FAD</name>
        <dbReference type="ChEBI" id="CHEBI:57692"/>
    </cofactor>
</comment>
<dbReference type="AlphaFoldDB" id="A0A840BQG0"/>
<dbReference type="InterPro" id="IPR009075">
    <property type="entry name" value="AcylCo_DH/oxidase_C"/>
</dbReference>
<protein>
    <submittedName>
        <fullName evidence="9">Putative acyl-CoA dehydrogenase</fullName>
    </submittedName>
</protein>
<organism evidence="9 10">
    <name type="scientific">Niveibacterium umoris</name>
    <dbReference type="NCBI Taxonomy" id="1193620"/>
    <lineage>
        <taxon>Bacteria</taxon>
        <taxon>Pseudomonadati</taxon>
        <taxon>Pseudomonadota</taxon>
        <taxon>Betaproteobacteria</taxon>
        <taxon>Rhodocyclales</taxon>
        <taxon>Rhodocyclaceae</taxon>
        <taxon>Niveibacterium</taxon>
    </lineage>
</organism>
<dbReference type="InterPro" id="IPR006089">
    <property type="entry name" value="Acyl-CoA_DH_CS"/>
</dbReference>
<dbReference type="InterPro" id="IPR052904">
    <property type="entry name" value="Acyl-CoA_dehydrogenase-like"/>
</dbReference>
<reference evidence="9 10" key="1">
    <citation type="submission" date="2020-08" db="EMBL/GenBank/DDBJ databases">
        <title>Genomic Encyclopedia of Type Strains, Phase IV (KMG-IV): sequencing the most valuable type-strain genomes for metagenomic binning, comparative biology and taxonomic classification.</title>
        <authorList>
            <person name="Goeker M."/>
        </authorList>
    </citation>
    <scope>NUCLEOTIDE SEQUENCE [LARGE SCALE GENOMIC DNA]</scope>
    <source>
        <strain evidence="9 10">DSM 106739</strain>
    </source>
</reference>
<evidence type="ECO:0000313" key="10">
    <source>
        <dbReference type="Proteomes" id="UP000561045"/>
    </source>
</evidence>
<evidence type="ECO:0000256" key="3">
    <source>
        <dbReference type="ARBA" id="ARBA00022630"/>
    </source>
</evidence>
<evidence type="ECO:0000256" key="1">
    <source>
        <dbReference type="ARBA" id="ARBA00001974"/>
    </source>
</evidence>
<keyword evidence="10" id="KW-1185">Reference proteome</keyword>
<dbReference type="NCBIfam" id="NF008594">
    <property type="entry name" value="PRK11561.1"/>
    <property type="match status" value="1"/>
</dbReference>
<feature type="domain" description="Acyl-CoA oxidase/dehydrogenase middle" evidence="7">
    <location>
        <begin position="180"/>
        <end position="273"/>
    </location>
</feature>
<dbReference type="Proteomes" id="UP000561045">
    <property type="component" value="Unassembled WGS sequence"/>
</dbReference>
<comment type="similarity">
    <text evidence="2 5">Belongs to the acyl-CoA dehydrogenase family.</text>
</comment>
<sequence length="542" mass="58620">MRWPTHDVTNQSPELGDYNLFDADPALQEAAAREGAGWAIKQLRETGTVLGRVESFEAGRLANAYAPLLHAFDSRGHRVDQVEFHPAWHTLMAGIVARGFHAAPWAEPRPGAHAARAAGYLMQAQVEAGSLCPTTMTYGAIPALSRDPALARDWLPTLCSRDYDPRDLPFALKRGGLIGMGMTEKQGGSDVRANTTRAEPDGHGAFVLNGHKWFFSCPQIDAHLVLAQAPGGLSCFFVPRWRPDGSKNPVLVQRLKDKLGNRSNASSEVEFHDAYGTLLGEAGRGVPTILEMGTYTRLDCVLGSTGLMRQALTRALHHARHRSAFGARLVDQPLMRNVLADLALEVEAAIALALRLARMFDDTDDASAHLRRLLTPAAKYWICKRGPELAAEAMEVMGGNGYVETGVHARIYREMPVNSIWEGSGNVMCLDVLRALGRSHAAADALAAELAPAGGRNPHFDAFAARLLARLRDLPTCGEAGARRLTQDIVLAVQGALLLLHAPEGISDAFCRARLAGDWGYSFGTLPANADFAVLLARALQD</sequence>
<accession>A0A840BQG0</accession>
<dbReference type="Gene3D" id="1.20.140.10">
    <property type="entry name" value="Butyryl-CoA Dehydrogenase, subunit A, domain 3"/>
    <property type="match status" value="1"/>
</dbReference>
<dbReference type="PANTHER" id="PTHR42707">
    <property type="entry name" value="ACYL-COA DEHYDROGENASE"/>
    <property type="match status" value="1"/>
</dbReference>
<dbReference type="Pfam" id="PF00441">
    <property type="entry name" value="Acyl-CoA_dh_1"/>
    <property type="match status" value="1"/>
</dbReference>
<evidence type="ECO:0000259" key="7">
    <source>
        <dbReference type="Pfam" id="PF02770"/>
    </source>
</evidence>
<evidence type="ECO:0000313" key="9">
    <source>
        <dbReference type="EMBL" id="MBB4013066.1"/>
    </source>
</evidence>
<gene>
    <name evidence="9" type="ORF">GGR36_002374</name>
</gene>
<dbReference type="InterPro" id="IPR036250">
    <property type="entry name" value="AcylCo_DH-like_C"/>
</dbReference>
<keyword evidence="5" id="KW-0560">Oxidoreductase</keyword>